<dbReference type="PROSITE" id="PS51257">
    <property type="entry name" value="PROKAR_LIPOPROTEIN"/>
    <property type="match status" value="1"/>
</dbReference>
<evidence type="ECO:0000256" key="1">
    <source>
        <dbReference type="SAM" id="SignalP"/>
    </source>
</evidence>
<keyword evidence="1" id="KW-0732">Signal</keyword>
<reference evidence="2 3" key="1">
    <citation type="submission" date="2016-10" db="EMBL/GenBank/DDBJ databases">
        <authorList>
            <person name="de Groot N.N."/>
        </authorList>
    </citation>
    <scope>NUCLEOTIDE SEQUENCE [LARGE SCALE GENOMIC DNA]</scope>
    <source>
        <strain evidence="2 3">DSM 16199</strain>
    </source>
</reference>
<evidence type="ECO:0000313" key="3">
    <source>
        <dbReference type="Proteomes" id="UP000199550"/>
    </source>
</evidence>
<feature type="chain" id="PRO_5011595506" evidence="1">
    <location>
        <begin position="26"/>
        <end position="216"/>
    </location>
</feature>
<dbReference type="RefSeq" id="WP_090189698.1">
    <property type="nucleotide sequence ID" value="NZ_FOTF01000011.1"/>
</dbReference>
<evidence type="ECO:0000313" key="2">
    <source>
        <dbReference type="EMBL" id="SFL26165.1"/>
    </source>
</evidence>
<gene>
    <name evidence="2" type="ORF">SAMN04488004_111164</name>
</gene>
<protein>
    <submittedName>
        <fullName evidence="2">Uncharacterized protein</fullName>
    </submittedName>
</protein>
<accession>A0A1I4G7Y5</accession>
<name>A0A1I4G7Y5_9RHOB</name>
<proteinExistence type="predicted"/>
<keyword evidence="3" id="KW-1185">Reference proteome</keyword>
<dbReference type="Proteomes" id="UP000199550">
    <property type="component" value="Unassembled WGS sequence"/>
</dbReference>
<organism evidence="2 3">
    <name type="scientific">Loktanella salsilacus</name>
    <dbReference type="NCBI Taxonomy" id="195913"/>
    <lineage>
        <taxon>Bacteria</taxon>
        <taxon>Pseudomonadati</taxon>
        <taxon>Pseudomonadota</taxon>
        <taxon>Alphaproteobacteria</taxon>
        <taxon>Rhodobacterales</taxon>
        <taxon>Roseobacteraceae</taxon>
        <taxon>Loktanella</taxon>
    </lineage>
</organism>
<dbReference type="OrthoDB" id="7877072at2"/>
<dbReference type="EMBL" id="FOTF01000011">
    <property type="protein sequence ID" value="SFL26165.1"/>
    <property type="molecule type" value="Genomic_DNA"/>
</dbReference>
<sequence>MAFRPFLAFCALSVALQAHTASAGACDYRLSSLIGKGSAAVASTGSSVTSAAGNALGYYTLTDAATGASLLGSAAVSTSAAGAAGLVASTGSGLGAAGAALVSPIGIAVGVVLAVGVAGSEGYCYFKDERITEYDDVLSVVQSLAANADPLYFELIQPSTPLAKQAILIIADSTGAFTEYEVAKLYIVNGALKYRAPLRDKTIGNISLDIVPAAAE</sequence>
<dbReference type="AlphaFoldDB" id="A0A1I4G7Y5"/>
<feature type="signal peptide" evidence="1">
    <location>
        <begin position="1"/>
        <end position="25"/>
    </location>
</feature>